<dbReference type="InterPro" id="IPR002661">
    <property type="entry name" value="Ribosome_recyc_fac"/>
</dbReference>
<reference evidence="1" key="2">
    <citation type="submission" date="2023-05" db="EMBL/GenBank/DDBJ databases">
        <authorList>
            <person name="Schelkunov M.I."/>
        </authorList>
    </citation>
    <scope>NUCLEOTIDE SEQUENCE</scope>
    <source>
        <strain evidence="1">Hsosn_3</strain>
        <tissue evidence="1">Leaf</tissue>
    </source>
</reference>
<dbReference type="PANTHER" id="PTHR20982:SF3">
    <property type="entry name" value="MITOCHONDRIAL RIBOSOME RECYCLING FACTOR PSEUDO 1"/>
    <property type="match status" value="1"/>
</dbReference>
<organism evidence="1 2">
    <name type="scientific">Heracleum sosnowskyi</name>
    <dbReference type="NCBI Taxonomy" id="360622"/>
    <lineage>
        <taxon>Eukaryota</taxon>
        <taxon>Viridiplantae</taxon>
        <taxon>Streptophyta</taxon>
        <taxon>Embryophyta</taxon>
        <taxon>Tracheophyta</taxon>
        <taxon>Spermatophyta</taxon>
        <taxon>Magnoliopsida</taxon>
        <taxon>eudicotyledons</taxon>
        <taxon>Gunneridae</taxon>
        <taxon>Pentapetalae</taxon>
        <taxon>asterids</taxon>
        <taxon>campanulids</taxon>
        <taxon>Apiales</taxon>
        <taxon>Apiaceae</taxon>
        <taxon>Apioideae</taxon>
        <taxon>apioid superclade</taxon>
        <taxon>Tordylieae</taxon>
        <taxon>Tordyliinae</taxon>
        <taxon>Heracleum</taxon>
    </lineage>
</organism>
<evidence type="ECO:0000313" key="1">
    <source>
        <dbReference type="EMBL" id="KAK1359398.1"/>
    </source>
</evidence>
<keyword evidence="2" id="KW-1185">Reference proteome</keyword>
<reference evidence="1" key="1">
    <citation type="submission" date="2023-02" db="EMBL/GenBank/DDBJ databases">
        <title>Genome of toxic invasive species Heracleum sosnowskyi carries increased number of genes despite the absence of recent whole-genome duplications.</title>
        <authorList>
            <person name="Schelkunov M."/>
            <person name="Shtratnikova V."/>
            <person name="Makarenko M."/>
            <person name="Klepikova A."/>
            <person name="Omelchenko D."/>
            <person name="Novikova G."/>
            <person name="Obukhova E."/>
            <person name="Bogdanov V."/>
            <person name="Penin A."/>
            <person name="Logacheva M."/>
        </authorList>
    </citation>
    <scope>NUCLEOTIDE SEQUENCE</scope>
    <source>
        <strain evidence="1">Hsosn_3</strain>
        <tissue evidence="1">Leaf</tissue>
    </source>
</reference>
<dbReference type="GO" id="GO:0043023">
    <property type="term" value="F:ribosomal large subunit binding"/>
    <property type="evidence" value="ECO:0007669"/>
    <property type="project" value="TreeGrafter"/>
</dbReference>
<comment type="caution">
    <text evidence="1">The sequence shown here is derived from an EMBL/GenBank/DDBJ whole genome shotgun (WGS) entry which is preliminary data.</text>
</comment>
<dbReference type="PANTHER" id="PTHR20982">
    <property type="entry name" value="RIBOSOME RECYCLING FACTOR"/>
    <property type="match status" value="1"/>
</dbReference>
<evidence type="ECO:0000313" key="2">
    <source>
        <dbReference type="Proteomes" id="UP001237642"/>
    </source>
</evidence>
<dbReference type="Proteomes" id="UP001237642">
    <property type="component" value="Unassembled WGS sequence"/>
</dbReference>
<dbReference type="GO" id="GO:0005739">
    <property type="term" value="C:mitochondrion"/>
    <property type="evidence" value="ECO:0007669"/>
    <property type="project" value="TreeGrafter"/>
</dbReference>
<gene>
    <name evidence="1" type="ORF">POM88_043872</name>
</gene>
<proteinExistence type="predicted"/>
<dbReference type="EMBL" id="JAUIZM010000010">
    <property type="protein sequence ID" value="KAK1359398.1"/>
    <property type="molecule type" value="Genomic_DNA"/>
</dbReference>
<dbReference type="SUPFAM" id="SSF55194">
    <property type="entry name" value="Ribosome recycling factor, RRF"/>
    <property type="match status" value="1"/>
</dbReference>
<dbReference type="GO" id="GO:0006412">
    <property type="term" value="P:translation"/>
    <property type="evidence" value="ECO:0007669"/>
    <property type="project" value="InterPro"/>
</dbReference>
<protein>
    <submittedName>
        <fullName evidence="1">Uncharacterized protein</fullName>
    </submittedName>
</protein>
<accession>A0AAD8H452</accession>
<sequence length="122" mass="13379">MASCMFSFDTVSYYENDTDADVEDGGTFRAVDFVNAVKSVTLSQMEAALKALQCDLAKTSTGKACLGMADHIFVETNGVKIPMSEMAAVSFYDRRLNPHILSITPHDPNVLTPFIFNVIAYI</sequence>
<dbReference type="InterPro" id="IPR036191">
    <property type="entry name" value="RRF_sf"/>
</dbReference>
<dbReference type="AlphaFoldDB" id="A0AAD8H452"/>
<name>A0AAD8H452_9APIA</name>